<keyword evidence="2" id="KW-1185">Reference proteome</keyword>
<sequence>MVLQPVPSSGEGIVASYTRNFPSNIFIVVPSGDAMVHTEDVFIHPPSSLSSSSEENGVLEVEGGYVVQEAEDGMNGFLDNFEGHSANDYEEVVPSMAVLLLNEF</sequence>
<reference evidence="1 2" key="1">
    <citation type="submission" date="2013-09" db="EMBL/GenBank/DDBJ databases">
        <title>Corchorus capsularis genome sequencing.</title>
        <authorList>
            <person name="Alam M."/>
            <person name="Haque M.S."/>
            <person name="Islam M.S."/>
            <person name="Emdad E.M."/>
            <person name="Islam M.M."/>
            <person name="Ahmed B."/>
            <person name="Halim A."/>
            <person name="Hossen Q.M.M."/>
            <person name="Hossain M.Z."/>
            <person name="Ahmed R."/>
            <person name="Khan M.M."/>
            <person name="Islam R."/>
            <person name="Rashid M.M."/>
            <person name="Khan S.A."/>
            <person name="Rahman M.S."/>
            <person name="Alam M."/>
        </authorList>
    </citation>
    <scope>NUCLEOTIDE SEQUENCE [LARGE SCALE GENOMIC DNA]</scope>
    <source>
        <strain evidence="2">cv. CVL-1</strain>
        <tissue evidence="1">Whole seedling</tissue>
    </source>
</reference>
<dbReference type="Gramene" id="OMO58917">
    <property type="protein sequence ID" value="OMO58917"/>
    <property type="gene ID" value="CCACVL1_25252"/>
</dbReference>
<evidence type="ECO:0000313" key="2">
    <source>
        <dbReference type="Proteomes" id="UP000188268"/>
    </source>
</evidence>
<proteinExistence type="predicted"/>
<accession>A0A1R3GLK1</accession>
<dbReference type="AlphaFoldDB" id="A0A1R3GLK1"/>
<dbReference type="EMBL" id="AWWV01014066">
    <property type="protein sequence ID" value="OMO58917.1"/>
    <property type="molecule type" value="Genomic_DNA"/>
</dbReference>
<protein>
    <submittedName>
        <fullName evidence="1">NADPH dehydrogenase</fullName>
    </submittedName>
</protein>
<organism evidence="1 2">
    <name type="scientific">Corchorus capsularis</name>
    <name type="common">Jute</name>
    <dbReference type="NCBI Taxonomy" id="210143"/>
    <lineage>
        <taxon>Eukaryota</taxon>
        <taxon>Viridiplantae</taxon>
        <taxon>Streptophyta</taxon>
        <taxon>Embryophyta</taxon>
        <taxon>Tracheophyta</taxon>
        <taxon>Spermatophyta</taxon>
        <taxon>Magnoliopsida</taxon>
        <taxon>eudicotyledons</taxon>
        <taxon>Gunneridae</taxon>
        <taxon>Pentapetalae</taxon>
        <taxon>rosids</taxon>
        <taxon>malvids</taxon>
        <taxon>Malvales</taxon>
        <taxon>Malvaceae</taxon>
        <taxon>Grewioideae</taxon>
        <taxon>Apeibeae</taxon>
        <taxon>Corchorus</taxon>
    </lineage>
</organism>
<gene>
    <name evidence="1" type="ORF">CCACVL1_25252</name>
</gene>
<name>A0A1R3GLK1_COCAP</name>
<evidence type="ECO:0000313" key="1">
    <source>
        <dbReference type="EMBL" id="OMO58917.1"/>
    </source>
</evidence>
<comment type="caution">
    <text evidence="1">The sequence shown here is derived from an EMBL/GenBank/DDBJ whole genome shotgun (WGS) entry which is preliminary data.</text>
</comment>
<dbReference type="Proteomes" id="UP000188268">
    <property type="component" value="Unassembled WGS sequence"/>
</dbReference>